<dbReference type="InterPro" id="IPR050493">
    <property type="entry name" value="FAD-dep_Monooxygenase_BioMet"/>
</dbReference>
<keyword evidence="2" id="KW-0285">Flavoprotein</keyword>
<evidence type="ECO:0000256" key="4">
    <source>
        <dbReference type="ARBA" id="ARBA00023002"/>
    </source>
</evidence>
<keyword evidence="4" id="KW-0560">Oxidoreductase</keyword>
<dbReference type="PANTHER" id="PTHR13789:SF318">
    <property type="entry name" value="GERANYLGERANYL DIPHOSPHATE REDUCTASE"/>
    <property type="match status" value="1"/>
</dbReference>
<dbReference type="RefSeq" id="WP_377382126.1">
    <property type="nucleotide sequence ID" value="NZ_JBHSSW010000066.1"/>
</dbReference>
<dbReference type="PRINTS" id="PR00420">
    <property type="entry name" value="RNGMNOXGNASE"/>
</dbReference>
<feature type="domain" description="FAD-binding" evidence="6">
    <location>
        <begin position="3"/>
        <end position="344"/>
    </location>
</feature>
<evidence type="ECO:0000256" key="3">
    <source>
        <dbReference type="ARBA" id="ARBA00022827"/>
    </source>
</evidence>
<dbReference type="GO" id="GO:0004497">
    <property type="term" value="F:monooxygenase activity"/>
    <property type="evidence" value="ECO:0007669"/>
    <property type="project" value="UniProtKB-KW"/>
</dbReference>
<dbReference type="SUPFAM" id="SSF54373">
    <property type="entry name" value="FAD-linked reductases, C-terminal domain"/>
    <property type="match status" value="1"/>
</dbReference>
<dbReference type="EMBL" id="JBHSSW010000066">
    <property type="protein sequence ID" value="MFC6200137.1"/>
    <property type="molecule type" value="Genomic_DNA"/>
</dbReference>
<evidence type="ECO:0000256" key="5">
    <source>
        <dbReference type="ARBA" id="ARBA00023033"/>
    </source>
</evidence>
<name>A0ABW1SFT5_9PROT</name>
<dbReference type="SUPFAM" id="SSF51905">
    <property type="entry name" value="FAD/NAD(P)-binding domain"/>
    <property type="match status" value="1"/>
</dbReference>
<sequence>MNIFIAGGGIGGLSAALSFAKFGHNVTVLEQASAFEEVGAGLQISPNGMKVLRELGLSEAVRSAGFEPEQIELRFGESGQTIFNIPLKVRAIKRWGAPFVQIHRADLLHVLAEAAEAHPNIRVVFQSRVERFEETPESVRVMTSSNRILEGDLLIGADGIHSTIREQMFGQDSPEFTGCVAWRGVVNLDQFSNPPPPNAVAWVGRGKHAVTYRLRQGRLVNFVGVVEREDWRDESWSKLGMKDQIRKDFEGWHPVIRNIIEQGESFFQWGLFGRAPLNRWSSQRVTLLGDSVHPMLPFLAQGAVMAIEDGWVLAKCLDSQMGLSSQLTMYEQIRRPRTSKVQKRSLDNKTTFHHSSELMRAGTYGPMWLAGKFMPEFVHRRMDWIYGHDVI</sequence>
<dbReference type="Gene3D" id="3.50.50.60">
    <property type="entry name" value="FAD/NAD(P)-binding domain"/>
    <property type="match status" value="1"/>
</dbReference>
<dbReference type="Pfam" id="PF01494">
    <property type="entry name" value="FAD_binding_3"/>
    <property type="match status" value="1"/>
</dbReference>
<evidence type="ECO:0000256" key="2">
    <source>
        <dbReference type="ARBA" id="ARBA00022630"/>
    </source>
</evidence>
<comment type="cofactor">
    <cofactor evidence="1">
        <name>FAD</name>
        <dbReference type="ChEBI" id="CHEBI:57692"/>
    </cofactor>
</comment>
<accession>A0ABW1SFT5</accession>
<dbReference type="PANTHER" id="PTHR13789">
    <property type="entry name" value="MONOOXYGENASE"/>
    <property type="match status" value="1"/>
</dbReference>
<dbReference type="InterPro" id="IPR036188">
    <property type="entry name" value="FAD/NAD-bd_sf"/>
</dbReference>
<organism evidence="7 8">
    <name type="scientific">Ponticaulis profundi</name>
    <dbReference type="NCBI Taxonomy" id="2665222"/>
    <lineage>
        <taxon>Bacteria</taxon>
        <taxon>Pseudomonadati</taxon>
        <taxon>Pseudomonadota</taxon>
        <taxon>Alphaproteobacteria</taxon>
        <taxon>Hyphomonadales</taxon>
        <taxon>Hyphomonadaceae</taxon>
        <taxon>Ponticaulis</taxon>
    </lineage>
</organism>
<gene>
    <name evidence="7" type="ORF">ACFQDM_18845</name>
</gene>
<evidence type="ECO:0000313" key="8">
    <source>
        <dbReference type="Proteomes" id="UP001596303"/>
    </source>
</evidence>
<keyword evidence="5 7" id="KW-0503">Monooxygenase</keyword>
<evidence type="ECO:0000313" key="7">
    <source>
        <dbReference type="EMBL" id="MFC6200137.1"/>
    </source>
</evidence>
<evidence type="ECO:0000259" key="6">
    <source>
        <dbReference type="Pfam" id="PF01494"/>
    </source>
</evidence>
<keyword evidence="8" id="KW-1185">Reference proteome</keyword>
<dbReference type="Proteomes" id="UP001596303">
    <property type="component" value="Unassembled WGS sequence"/>
</dbReference>
<keyword evidence="3" id="KW-0274">FAD</keyword>
<protein>
    <submittedName>
        <fullName evidence="7">FAD-dependent monooxygenase</fullName>
    </submittedName>
</protein>
<comment type="caution">
    <text evidence="7">The sequence shown here is derived from an EMBL/GenBank/DDBJ whole genome shotgun (WGS) entry which is preliminary data.</text>
</comment>
<reference evidence="8" key="1">
    <citation type="journal article" date="2019" name="Int. J. Syst. Evol. Microbiol.">
        <title>The Global Catalogue of Microorganisms (GCM) 10K type strain sequencing project: providing services to taxonomists for standard genome sequencing and annotation.</title>
        <authorList>
            <consortium name="The Broad Institute Genomics Platform"/>
            <consortium name="The Broad Institute Genome Sequencing Center for Infectious Disease"/>
            <person name="Wu L."/>
            <person name="Ma J."/>
        </authorList>
    </citation>
    <scope>NUCLEOTIDE SEQUENCE [LARGE SCALE GENOMIC DNA]</scope>
    <source>
        <strain evidence="8">CGMCC-1.15741</strain>
    </source>
</reference>
<dbReference type="InterPro" id="IPR002938">
    <property type="entry name" value="FAD-bd"/>
</dbReference>
<proteinExistence type="predicted"/>
<evidence type="ECO:0000256" key="1">
    <source>
        <dbReference type="ARBA" id="ARBA00001974"/>
    </source>
</evidence>